<organism evidence="7 8">
    <name type="scientific">Candidatus Promineifilum breve</name>
    <dbReference type="NCBI Taxonomy" id="1806508"/>
    <lineage>
        <taxon>Bacteria</taxon>
        <taxon>Bacillati</taxon>
        <taxon>Chloroflexota</taxon>
        <taxon>Ardenticatenia</taxon>
        <taxon>Candidatus Promineifilales</taxon>
        <taxon>Candidatus Promineifilaceae</taxon>
        <taxon>Candidatus Promineifilum</taxon>
    </lineage>
</organism>
<evidence type="ECO:0000256" key="2">
    <source>
        <dbReference type="ARBA" id="ARBA00009012"/>
    </source>
</evidence>
<keyword evidence="8" id="KW-1185">Reference proteome</keyword>
<feature type="transmembrane region" description="Helical" evidence="6">
    <location>
        <begin position="92"/>
        <end position="113"/>
    </location>
</feature>
<dbReference type="PANTHER" id="PTHR13353:SF5">
    <property type="entry name" value="TRANSMEMBRANE PROTEIN 19"/>
    <property type="match status" value="1"/>
</dbReference>
<reference evidence="7" key="1">
    <citation type="submission" date="2016-01" db="EMBL/GenBank/DDBJ databases">
        <authorList>
            <person name="Mcilroy J.S."/>
            <person name="Karst M S."/>
            <person name="Albertsen M."/>
        </authorList>
    </citation>
    <scope>NUCLEOTIDE SEQUENCE</scope>
    <source>
        <strain evidence="7">Cfx-K</strain>
    </source>
</reference>
<dbReference type="PANTHER" id="PTHR13353">
    <property type="entry name" value="TRANSMEMBRANE PROTEIN 19"/>
    <property type="match status" value="1"/>
</dbReference>
<name>A0A160T4C0_9CHLR</name>
<accession>A0A160T4C0</accession>
<dbReference type="AlphaFoldDB" id="A0A160T4C0"/>
<dbReference type="InterPro" id="IPR002794">
    <property type="entry name" value="DUF92_TMEM19"/>
</dbReference>
<dbReference type="Pfam" id="PF01940">
    <property type="entry name" value="DUF92"/>
    <property type="match status" value="1"/>
</dbReference>
<dbReference type="OrthoDB" id="9808500at2"/>
<feature type="transmembrane region" description="Helical" evidence="6">
    <location>
        <begin position="192"/>
        <end position="215"/>
    </location>
</feature>
<dbReference type="GO" id="GO:0016020">
    <property type="term" value="C:membrane"/>
    <property type="evidence" value="ECO:0007669"/>
    <property type="project" value="UniProtKB-SubCell"/>
</dbReference>
<evidence type="ECO:0000256" key="1">
    <source>
        <dbReference type="ARBA" id="ARBA00004141"/>
    </source>
</evidence>
<evidence type="ECO:0000256" key="6">
    <source>
        <dbReference type="SAM" id="Phobius"/>
    </source>
</evidence>
<dbReference type="Proteomes" id="UP000215027">
    <property type="component" value="Chromosome I"/>
</dbReference>
<evidence type="ECO:0000256" key="3">
    <source>
        <dbReference type="ARBA" id="ARBA00022692"/>
    </source>
</evidence>
<gene>
    <name evidence="7" type="ORF">CFX0092_A1677</name>
</gene>
<feature type="transmembrane region" description="Helical" evidence="6">
    <location>
        <begin position="119"/>
        <end position="142"/>
    </location>
</feature>
<dbReference type="RefSeq" id="WP_095043024.1">
    <property type="nucleotide sequence ID" value="NZ_LN890655.1"/>
</dbReference>
<evidence type="ECO:0000313" key="8">
    <source>
        <dbReference type="Proteomes" id="UP000215027"/>
    </source>
</evidence>
<dbReference type="KEGG" id="pbf:CFX0092_A1677"/>
<feature type="transmembrane region" description="Helical" evidence="6">
    <location>
        <begin position="163"/>
        <end position="186"/>
    </location>
</feature>
<evidence type="ECO:0000313" key="7">
    <source>
        <dbReference type="EMBL" id="CUS03555.2"/>
    </source>
</evidence>
<evidence type="ECO:0000256" key="4">
    <source>
        <dbReference type="ARBA" id="ARBA00022989"/>
    </source>
</evidence>
<comment type="similarity">
    <text evidence="2">Belongs to the TMEM19 family.</text>
</comment>
<keyword evidence="4 6" id="KW-1133">Transmembrane helix</keyword>
<comment type="subcellular location">
    <subcellularLocation>
        <location evidence="1">Membrane</location>
        <topology evidence="1">Multi-pass membrane protein</topology>
    </subcellularLocation>
</comment>
<evidence type="ECO:0000256" key="5">
    <source>
        <dbReference type="ARBA" id="ARBA00023136"/>
    </source>
</evidence>
<proteinExistence type="inferred from homology"/>
<protein>
    <recommendedName>
        <fullName evidence="9">DUF92 domain-containing protein</fullName>
    </recommendedName>
</protein>
<dbReference type="EMBL" id="LN890655">
    <property type="protein sequence ID" value="CUS03555.2"/>
    <property type="molecule type" value="Genomic_DNA"/>
</dbReference>
<sequence>MSQQLLSSLLIGLALSAVIAFLAYRRGSLSPSGAAGALLVGTLIFGFGGWVWGVVLAVFFVSSSALSHYKEREKAATAEKFEKGHRRDMGQVLANGGLGALVAVLSVVVPGRIVPNMLWFYLFIGVMATVTADTWATELGTLSKTAPRLITNGRVVEVGTSGGVSLLGTAVSFVGGLLIGLTAGFLGAAAGLIAWQAMAATALIGALGGAAGSLLDSLLGATVQQIYYCDTCRKETERQLHRCGTTTRPLRGWSWMNNDLVNLISSLGGGLVAVLLATLLT</sequence>
<evidence type="ECO:0008006" key="9">
    <source>
        <dbReference type="Google" id="ProtNLM"/>
    </source>
</evidence>
<keyword evidence="3 6" id="KW-0812">Transmembrane</keyword>
<keyword evidence="5 6" id="KW-0472">Membrane</keyword>
<feature type="transmembrane region" description="Helical" evidence="6">
    <location>
        <begin position="260"/>
        <end position="280"/>
    </location>
</feature>
<feature type="transmembrane region" description="Helical" evidence="6">
    <location>
        <begin position="36"/>
        <end position="62"/>
    </location>
</feature>